<dbReference type="GO" id="GO:0006352">
    <property type="term" value="P:DNA-templated transcription initiation"/>
    <property type="evidence" value="ECO:0007669"/>
    <property type="project" value="InterPro"/>
</dbReference>
<dbReference type="Gene3D" id="1.20.120.1810">
    <property type="match status" value="1"/>
</dbReference>
<protein>
    <submittedName>
        <fullName evidence="7">RNA polymerase sporulation-specific sigma factor</fullName>
    </submittedName>
</protein>
<comment type="similarity">
    <text evidence="1">Belongs to the sigma-70 factor family.</text>
</comment>
<dbReference type="NCBIfam" id="TIGR02937">
    <property type="entry name" value="sigma70-ECF"/>
    <property type="match status" value="1"/>
</dbReference>
<keyword evidence="5" id="KW-0804">Transcription</keyword>
<evidence type="ECO:0000256" key="5">
    <source>
        <dbReference type="ARBA" id="ARBA00023163"/>
    </source>
</evidence>
<dbReference type="Proteomes" id="UP000591941">
    <property type="component" value="Unassembled WGS sequence"/>
</dbReference>
<keyword evidence="8" id="KW-1185">Reference proteome</keyword>
<dbReference type="AlphaFoldDB" id="A0A841R0E3"/>
<dbReference type="EMBL" id="JACHHI010000002">
    <property type="protein sequence ID" value="MBB6477385.1"/>
    <property type="molecule type" value="Genomic_DNA"/>
</dbReference>
<keyword evidence="4" id="KW-0238">DNA-binding</keyword>
<evidence type="ECO:0000259" key="6">
    <source>
        <dbReference type="PROSITE" id="PS00715"/>
    </source>
</evidence>
<reference evidence="7 8" key="1">
    <citation type="submission" date="2020-08" db="EMBL/GenBank/DDBJ databases">
        <title>Genomic Encyclopedia of Type Strains, Phase IV (KMG-IV): sequencing the most valuable type-strain genomes for metagenomic binning, comparative biology and taxonomic classification.</title>
        <authorList>
            <person name="Goeker M."/>
        </authorList>
    </citation>
    <scope>NUCLEOTIDE SEQUENCE [LARGE SCALE GENOMIC DNA]</scope>
    <source>
        <strain evidence="7 8">DSM 21255</strain>
    </source>
</reference>
<evidence type="ECO:0000256" key="3">
    <source>
        <dbReference type="ARBA" id="ARBA00023082"/>
    </source>
</evidence>
<keyword evidence="3" id="KW-0731">Sigma factor</keyword>
<dbReference type="InterPro" id="IPR014284">
    <property type="entry name" value="RNA_pol_sigma-70_dom"/>
</dbReference>
<gene>
    <name evidence="7" type="ORF">HNR45_000415</name>
</gene>
<name>A0A841R0E3_9FIRM</name>
<proteinExistence type="inferred from homology"/>
<dbReference type="InterPro" id="IPR050813">
    <property type="entry name" value="Sigma-70_Factor"/>
</dbReference>
<dbReference type="Gene3D" id="1.20.140.160">
    <property type="match status" value="1"/>
</dbReference>
<dbReference type="PANTHER" id="PTHR30376">
    <property type="entry name" value="SIGMA FACTOR RPOH HEAT SHOCK RELATED"/>
    <property type="match status" value="1"/>
</dbReference>
<dbReference type="InterPro" id="IPR013324">
    <property type="entry name" value="RNA_pol_sigma_r3/r4-like"/>
</dbReference>
<dbReference type="RefSeq" id="WP_159823154.1">
    <property type="nucleotide sequence ID" value="NZ_CABWNB010000003.1"/>
</dbReference>
<evidence type="ECO:0000313" key="8">
    <source>
        <dbReference type="Proteomes" id="UP000591941"/>
    </source>
</evidence>
<comment type="caution">
    <text evidence="7">The sequence shown here is derived from an EMBL/GenBank/DDBJ whole genome shotgun (WGS) entry which is preliminary data.</text>
</comment>
<accession>A0A841R0E3</accession>
<dbReference type="GO" id="GO:0016987">
    <property type="term" value="F:sigma factor activity"/>
    <property type="evidence" value="ECO:0007669"/>
    <property type="project" value="UniProtKB-KW"/>
</dbReference>
<evidence type="ECO:0000256" key="2">
    <source>
        <dbReference type="ARBA" id="ARBA00023015"/>
    </source>
</evidence>
<dbReference type="InterPro" id="IPR007627">
    <property type="entry name" value="RNA_pol_sigma70_r2"/>
</dbReference>
<sequence>MLKEYFQELAKIELLDSETEASLWRAYKENQDRGARQTLIEHYQPLVVKEAMRWQLQEATLLDLLQEGTVGLMEAAERYEPARSVAFSLFARHRIRGRMLDYIYKNGTDIPVKDSAWAESRAQFNSLVTEATDAFEAADRTFLWEAVRSAVHRLPPKEQQVVDGIYMQNREPKELALELQVSKTYIYKLQKTGIRRLRGMLSRLMHERRE</sequence>
<evidence type="ECO:0000256" key="1">
    <source>
        <dbReference type="ARBA" id="ARBA00007788"/>
    </source>
</evidence>
<dbReference type="Pfam" id="PF04542">
    <property type="entry name" value="Sigma70_r2"/>
    <property type="match status" value="1"/>
</dbReference>
<dbReference type="SUPFAM" id="SSF88946">
    <property type="entry name" value="Sigma2 domain of RNA polymerase sigma factors"/>
    <property type="match status" value="1"/>
</dbReference>
<organism evidence="7 8">
    <name type="scientific">Negativicoccus succinicivorans</name>
    <dbReference type="NCBI Taxonomy" id="620903"/>
    <lineage>
        <taxon>Bacteria</taxon>
        <taxon>Bacillati</taxon>
        <taxon>Bacillota</taxon>
        <taxon>Negativicutes</taxon>
        <taxon>Veillonellales</taxon>
        <taxon>Veillonellaceae</taxon>
        <taxon>Negativicoccus</taxon>
    </lineage>
</organism>
<dbReference type="SUPFAM" id="SSF88659">
    <property type="entry name" value="Sigma3 and sigma4 domains of RNA polymerase sigma factors"/>
    <property type="match status" value="1"/>
</dbReference>
<dbReference type="PROSITE" id="PS00715">
    <property type="entry name" value="SIGMA70_1"/>
    <property type="match status" value="1"/>
</dbReference>
<dbReference type="PANTHER" id="PTHR30376:SF3">
    <property type="entry name" value="RNA POLYMERASE SIGMA FACTOR RPOH"/>
    <property type="match status" value="1"/>
</dbReference>
<dbReference type="InterPro" id="IPR000943">
    <property type="entry name" value="RNA_pol_sigma70"/>
</dbReference>
<dbReference type="GO" id="GO:0003677">
    <property type="term" value="F:DNA binding"/>
    <property type="evidence" value="ECO:0007669"/>
    <property type="project" value="UniProtKB-KW"/>
</dbReference>
<dbReference type="InterPro" id="IPR007630">
    <property type="entry name" value="RNA_pol_sigma70_r4"/>
</dbReference>
<dbReference type="GeneID" id="93485693"/>
<dbReference type="Pfam" id="PF04545">
    <property type="entry name" value="Sigma70_r4"/>
    <property type="match status" value="1"/>
</dbReference>
<dbReference type="PRINTS" id="PR00046">
    <property type="entry name" value="SIGMA70FCT"/>
</dbReference>
<feature type="domain" description="RNA polymerase sigma-70" evidence="6">
    <location>
        <begin position="63"/>
        <end position="76"/>
    </location>
</feature>
<dbReference type="InterPro" id="IPR013325">
    <property type="entry name" value="RNA_pol_sigma_r2"/>
</dbReference>
<evidence type="ECO:0000313" key="7">
    <source>
        <dbReference type="EMBL" id="MBB6477385.1"/>
    </source>
</evidence>
<dbReference type="OrthoDB" id="2111981at2"/>
<evidence type="ECO:0000256" key="4">
    <source>
        <dbReference type="ARBA" id="ARBA00023125"/>
    </source>
</evidence>
<keyword evidence="2" id="KW-0805">Transcription regulation</keyword>